<dbReference type="AlphaFoldDB" id="A0A4R4V0Q1"/>
<dbReference type="Proteomes" id="UP000294744">
    <property type="component" value="Unassembled WGS sequence"/>
</dbReference>
<evidence type="ECO:0000256" key="2">
    <source>
        <dbReference type="SAM" id="SignalP"/>
    </source>
</evidence>
<comment type="caution">
    <text evidence="4">The sequence shown here is derived from an EMBL/GenBank/DDBJ whole genome shotgun (WGS) entry which is preliminary data.</text>
</comment>
<accession>A0A4R4V0Q1</accession>
<dbReference type="OrthoDB" id="485007at2"/>
<evidence type="ECO:0000259" key="3">
    <source>
        <dbReference type="Pfam" id="PF14016"/>
    </source>
</evidence>
<feature type="signal peptide" evidence="2">
    <location>
        <begin position="1"/>
        <end position="46"/>
    </location>
</feature>
<keyword evidence="5" id="KW-1185">Reference proteome</keyword>
<keyword evidence="2" id="KW-0732">Signal</keyword>
<gene>
    <name evidence="4" type="ORF">E1161_02970</name>
</gene>
<evidence type="ECO:0000313" key="5">
    <source>
        <dbReference type="Proteomes" id="UP000294744"/>
    </source>
</evidence>
<evidence type="ECO:0000313" key="4">
    <source>
        <dbReference type="EMBL" id="TDC95772.1"/>
    </source>
</evidence>
<dbReference type="RefSeq" id="WP_132619314.1">
    <property type="nucleotide sequence ID" value="NZ_SMKV01000003.1"/>
</dbReference>
<organism evidence="4 5">
    <name type="scientific">Saccharopolyspora aridisoli</name>
    <dbReference type="NCBI Taxonomy" id="2530385"/>
    <lineage>
        <taxon>Bacteria</taxon>
        <taxon>Bacillati</taxon>
        <taxon>Actinomycetota</taxon>
        <taxon>Actinomycetes</taxon>
        <taxon>Pseudonocardiales</taxon>
        <taxon>Pseudonocardiaceae</taxon>
        <taxon>Saccharopolyspora</taxon>
    </lineage>
</organism>
<dbReference type="InterPro" id="IPR025326">
    <property type="entry name" value="DUF4232"/>
</dbReference>
<feature type="domain" description="DUF4232" evidence="3">
    <location>
        <begin position="58"/>
        <end position="182"/>
    </location>
</feature>
<protein>
    <submittedName>
        <fullName evidence="4">DUF4232 domain-containing protein</fullName>
    </submittedName>
</protein>
<sequence length="189" mass="19269">MNEPTRWGGGNGVMAMNRHIGARVLRTSAGLLAAGALAGAGLPAHAQDAPDQPRDPRCHTSQLTGSMSPVEAGAGQRYADVSLTNTSGQFCTIYGYGGMQLVDAAGNPLPTNVARTANPGPVLIGLSPGQSAAATLHWSAVPHGDEGDPCQPSPTGLQIIPPDETDPLPVEWTGDVVCGAGAIEETAYH</sequence>
<feature type="region of interest" description="Disordered" evidence="1">
    <location>
        <begin position="43"/>
        <end position="62"/>
    </location>
</feature>
<dbReference type="EMBL" id="SMKV01000003">
    <property type="protein sequence ID" value="TDC95772.1"/>
    <property type="molecule type" value="Genomic_DNA"/>
</dbReference>
<evidence type="ECO:0000256" key="1">
    <source>
        <dbReference type="SAM" id="MobiDB-lite"/>
    </source>
</evidence>
<name>A0A4R4V0Q1_9PSEU</name>
<dbReference type="Pfam" id="PF14016">
    <property type="entry name" value="DUF4232"/>
    <property type="match status" value="1"/>
</dbReference>
<feature type="chain" id="PRO_5020425091" evidence="2">
    <location>
        <begin position="47"/>
        <end position="189"/>
    </location>
</feature>
<reference evidence="4 5" key="1">
    <citation type="submission" date="2019-03" db="EMBL/GenBank/DDBJ databases">
        <title>Draft genome sequences of novel Actinobacteria.</title>
        <authorList>
            <person name="Sahin N."/>
            <person name="Ay H."/>
            <person name="Saygin H."/>
        </authorList>
    </citation>
    <scope>NUCLEOTIDE SEQUENCE [LARGE SCALE GENOMIC DNA]</scope>
    <source>
        <strain evidence="4 5">16K404</strain>
    </source>
</reference>
<proteinExistence type="predicted"/>